<proteinExistence type="predicted"/>
<organism evidence="1 2">
    <name type="scientific">Araneus ventricosus</name>
    <name type="common">Orbweaver spider</name>
    <name type="synonym">Epeira ventricosa</name>
    <dbReference type="NCBI Taxonomy" id="182803"/>
    <lineage>
        <taxon>Eukaryota</taxon>
        <taxon>Metazoa</taxon>
        <taxon>Ecdysozoa</taxon>
        <taxon>Arthropoda</taxon>
        <taxon>Chelicerata</taxon>
        <taxon>Arachnida</taxon>
        <taxon>Araneae</taxon>
        <taxon>Araneomorphae</taxon>
        <taxon>Entelegynae</taxon>
        <taxon>Araneoidea</taxon>
        <taxon>Araneidae</taxon>
        <taxon>Araneus</taxon>
    </lineage>
</organism>
<reference evidence="1 2" key="1">
    <citation type="journal article" date="2019" name="Sci. Rep.">
        <title>Orb-weaving spider Araneus ventricosus genome elucidates the spidroin gene catalogue.</title>
        <authorList>
            <person name="Kono N."/>
            <person name="Nakamura H."/>
            <person name="Ohtoshi R."/>
            <person name="Moran D.A.P."/>
            <person name="Shinohara A."/>
            <person name="Yoshida Y."/>
            <person name="Fujiwara M."/>
            <person name="Mori M."/>
            <person name="Tomita M."/>
            <person name="Arakawa K."/>
        </authorList>
    </citation>
    <scope>NUCLEOTIDE SEQUENCE [LARGE SCALE GENOMIC DNA]</scope>
</reference>
<sequence>MIRSGPNRGAFSNRCEITLHCFLIPLSRRIIEIPRPPRSLTNARAISHSRFPLGLHYRLQFPPPRCLSLSLAGHVLEKITTTDYAASQTGRNFGPTKHYQ</sequence>
<dbReference type="AlphaFoldDB" id="A0A4Y2FGU9"/>
<evidence type="ECO:0000313" key="2">
    <source>
        <dbReference type="Proteomes" id="UP000499080"/>
    </source>
</evidence>
<accession>A0A4Y2FGU9</accession>
<keyword evidence="2" id="KW-1185">Reference proteome</keyword>
<protein>
    <submittedName>
        <fullName evidence="1">Uncharacterized protein</fullName>
    </submittedName>
</protein>
<comment type="caution">
    <text evidence="1">The sequence shown here is derived from an EMBL/GenBank/DDBJ whole genome shotgun (WGS) entry which is preliminary data.</text>
</comment>
<evidence type="ECO:0000313" key="1">
    <source>
        <dbReference type="EMBL" id="GBM39605.1"/>
    </source>
</evidence>
<gene>
    <name evidence="1" type="ORF">AVEN_201587_1</name>
</gene>
<dbReference type="EMBL" id="BGPR01000902">
    <property type="protein sequence ID" value="GBM39605.1"/>
    <property type="molecule type" value="Genomic_DNA"/>
</dbReference>
<dbReference type="Proteomes" id="UP000499080">
    <property type="component" value="Unassembled WGS sequence"/>
</dbReference>
<name>A0A4Y2FGU9_ARAVE</name>